<dbReference type="OrthoDB" id="10434568at2759"/>
<comment type="caution">
    <text evidence="1">The sequence shown here is derived from an EMBL/GenBank/DDBJ whole genome shotgun (WGS) entry which is preliminary data.</text>
</comment>
<organism evidence="1 2">
    <name type="scientific">Cercospora berteroae</name>
    <dbReference type="NCBI Taxonomy" id="357750"/>
    <lineage>
        <taxon>Eukaryota</taxon>
        <taxon>Fungi</taxon>
        <taxon>Dikarya</taxon>
        <taxon>Ascomycota</taxon>
        <taxon>Pezizomycotina</taxon>
        <taxon>Dothideomycetes</taxon>
        <taxon>Dothideomycetidae</taxon>
        <taxon>Mycosphaerellales</taxon>
        <taxon>Mycosphaerellaceae</taxon>
        <taxon>Cercospora</taxon>
    </lineage>
</organism>
<keyword evidence="2" id="KW-1185">Reference proteome</keyword>
<evidence type="ECO:0000313" key="2">
    <source>
        <dbReference type="Proteomes" id="UP000237631"/>
    </source>
</evidence>
<dbReference type="AlphaFoldDB" id="A0A2S6BRF7"/>
<gene>
    <name evidence="1" type="ORF">CBER1_05033</name>
</gene>
<name>A0A2S6BRF7_9PEZI</name>
<protein>
    <submittedName>
        <fullName evidence="1">Uncharacterized protein</fullName>
    </submittedName>
</protein>
<evidence type="ECO:0000313" key="1">
    <source>
        <dbReference type="EMBL" id="PPJ50052.1"/>
    </source>
</evidence>
<dbReference type="EMBL" id="PNEN01001793">
    <property type="protein sequence ID" value="PPJ50052.1"/>
    <property type="molecule type" value="Genomic_DNA"/>
</dbReference>
<dbReference type="Proteomes" id="UP000237631">
    <property type="component" value="Unassembled WGS sequence"/>
</dbReference>
<sequence length="175" mass="18827">MKDTEKPSHSIITATRLLKLTEITETVFEEPDGPSIKCRKARKARVLSREEQAQGFNNRVLDPALFSSNQAQSGAPYHQHFQQGNGGVTQSHGLYAAAAEALSHPPYPSTTPGPHATSIYFNDQVSAVMNTGNVNDAAVSQIVENARGFRDVPQDFGQITAYVGSGIDSHHVGPA</sequence>
<proteinExistence type="predicted"/>
<accession>A0A2S6BRF7</accession>
<reference evidence="2" key="1">
    <citation type="journal article" date="2017" name="bioRxiv">
        <title>Conservation of a gene cluster reveals novel cercosporin biosynthetic mechanisms and extends production to the genus Colletotrichum.</title>
        <authorList>
            <person name="de Jonge R."/>
            <person name="Ebert M.K."/>
            <person name="Huitt-Roehl C.R."/>
            <person name="Pal P."/>
            <person name="Suttle J.C."/>
            <person name="Spanner R.E."/>
            <person name="Neubauer J.D."/>
            <person name="Jurick W.M.II."/>
            <person name="Stott K.A."/>
            <person name="Secor G.A."/>
            <person name="Thomma B.P.H.J."/>
            <person name="Van de Peer Y."/>
            <person name="Townsend C.A."/>
            <person name="Bolton M.D."/>
        </authorList>
    </citation>
    <scope>NUCLEOTIDE SEQUENCE [LARGE SCALE GENOMIC DNA]</scope>
    <source>
        <strain evidence="2">CBS538.71</strain>
    </source>
</reference>